<sequence>MKNKQEIIEEMQQVAEQMRLDDIEENPDIENEFFDCDCCGQYKCLAGSIQYGNYRLCNDCVLLAETSFALNKIKDVQELIDAMEDNRLEGMCEFLKQEETRELN</sequence>
<evidence type="ECO:0000313" key="1">
    <source>
        <dbReference type="EMBL" id="HIS82285.1"/>
    </source>
</evidence>
<comment type="caution">
    <text evidence="1">The sequence shown here is derived from an EMBL/GenBank/DDBJ whole genome shotgun (WGS) entry which is preliminary data.</text>
</comment>
<dbReference type="SUPFAM" id="SSF144217">
    <property type="entry name" value="CSL zinc finger"/>
    <property type="match status" value="1"/>
</dbReference>
<gene>
    <name evidence="1" type="ORF">IAD41_01595</name>
</gene>
<dbReference type="InterPro" id="IPR036671">
    <property type="entry name" value="DPH_MB_sf"/>
</dbReference>
<organism evidence="1 2">
    <name type="scientific">Candidatus Scatenecus faecavium</name>
    <dbReference type="NCBI Taxonomy" id="2840915"/>
    <lineage>
        <taxon>Bacteria</taxon>
        <taxon>Candidatus Scatenecus</taxon>
    </lineage>
</organism>
<reference evidence="1" key="1">
    <citation type="submission" date="2020-10" db="EMBL/GenBank/DDBJ databases">
        <authorList>
            <person name="Gilroy R."/>
        </authorList>
    </citation>
    <scope>NUCLEOTIDE SEQUENCE</scope>
    <source>
        <strain evidence="1">CHK152-2994</strain>
    </source>
</reference>
<evidence type="ECO:0000313" key="2">
    <source>
        <dbReference type="Proteomes" id="UP000824139"/>
    </source>
</evidence>
<proteinExistence type="predicted"/>
<accession>A0A9D1K2W4</accession>
<dbReference type="Proteomes" id="UP000824139">
    <property type="component" value="Unassembled WGS sequence"/>
</dbReference>
<reference evidence="1" key="2">
    <citation type="journal article" date="2021" name="PeerJ">
        <title>Extensive microbial diversity within the chicken gut microbiome revealed by metagenomics and culture.</title>
        <authorList>
            <person name="Gilroy R."/>
            <person name="Ravi A."/>
            <person name="Getino M."/>
            <person name="Pursley I."/>
            <person name="Horton D.L."/>
            <person name="Alikhan N.F."/>
            <person name="Baker D."/>
            <person name="Gharbi K."/>
            <person name="Hall N."/>
            <person name="Watson M."/>
            <person name="Adriaenssens E.M."/>
            <person name="Foster-Nyarko E."/>
            <person name="Jarju S."/>
            <person name="Secka A."/>
            <person name="Antonio M."/>
            <person name="Oren A."/>
            <person name="Chaudhuri R.R."/>
            <person name="La Ragione R."/>
            <person name="Hildebrand F."/>
            <person name="Pallen M.J."/>
        </authorList>
    </citation>
    <scope>NUCLEOTIDE SEQUENCE</scope>
    <source>
        <strain evidence="1">CHK152-2994</strain>
    </source>
</reference>
<name>A0A9D1K2W4_9BACT</name>
<dbReference type="AlphaFoldDB" id="A0A9D1K2W4"/>
<protein>
    <submittedName>
        <fullName evidence="1">Uncharacterized protein</fullName>
    </submittedName>
</protein>
<dbReference type="EMBL" id="DVJO01000036">
    <property type="protein sequence ID" value="HIS82285.1"/>
    <property type="molecule type" value="Genomic_DNA"/>
</dbReference>